<keyword evidence="2" id="KW-1185">Reference proteome</keyword>
<evidence type="ECO:0000313" key="1">
    <source>
        <dbReference type="EMBL" id="MWG34806.1"/>
    </source>
</evidence>
<organism evidence="1 2">
    <name type="scientific">Halomarina oriensis</name>
    <dbReference type="NCBI Taxonomy" id="671145"/>
    <lineage>
        <taxon>Archaea</taxon>
        <taxon>Methanobacteriati</taxon>
        <taxon>Methanobacteriota</taxon>
        <taxon>Stenosarchaea group</taxon>
        <taxon>Halobacteria</taxon>
        <taxon>Halobacteriales</taxon>
        <taxon>Natronomonadaceae</taxon>
        <taxon>Halomarina</taxon>
    </lineage>
</organism>
<evidence type="ECO:0000313" key="2">
    <source>
        <dbReference type="Proteomes" id="UP000451471"/>
    </source>
</evidence>
<dbReference type="Proteomes" id="UP000451471">
    <property type="component" value="Unassembled WGS sequence"/>
</dbReference>
<dbReference type="EMBL" id="WSZK01000015">
    <property type="protein sequence ID" value="MWG34806.1"/>
    <property type="molecule type" value="Genomic_DNA"/>
</dbReference>
<name>A0A6B0GIU8_9EURY</name>
<accession>A0A6B0GIU8</accession>
<proteinExistence type="predicted"/>
<gene>
    <name evidence="1" type="ORF">GQS65_09930</name>
</gene>
<dbReference type="AlphaFoldDB" id="A0A6B0GIU8"/>
<comment type="caution">
    <text evidence="1">The sequence shown here is derived from an EMBL/GenBank/DDBJ whole genome shotgun (WGS) entry which is preliminary data.</text>
</comment>
<reference evidence="1 2" key="1">
    <citation type="submission" date="2019-12" db="EMBL/GenBank/DDBJ databases">
        <title>Halocatena pleomorpha gen. nov. sp. nov., an extremely halophilic archaeon of family Halobacteriaceae isolated from saltpan soil.</title>
        <authorList>
            <person name="Pal Y."/>
            <person name="Verma A."/>
            <person name="Krishnamurthi S."/>
            <person name="Kumar P."/>
        </authorList>
    </citation>
    <scope>NUCLEOTIDE SEQUENCE [LARGE SCALE GENOMIC DNA]</scope>
    <source>
        <strain evidence="1 2">JCM 16495</strain>
    </source>
</reference>
<dbReference type="RefSeq" id="WP_158204444.1">
    <property type="nucleotide sequence ID" value="NZ_WSZK01000015.1"/>
</dbReference>
<protein>
    <submittedName>
        <fullName evidence="1">Uncharacterized protein</fullName>
    </submittedName>
</protein>
<sequence>MATTETTSADENSTASLRIPPLPVAKAAAEQHVRARVSYLSRRTGTIQYVEGRVVECAHGPDADRGQYTLTLATTDGREIIAHATLREVHSKTDACLTRLGNLTAIEPAYEVHE</sequence>